<comment type="similarity">
    <text evidence="1">Belongs to the NipSnap family.</text>
</comment>
<dbReference type="Gene3D" id="3.30.70.100">
    <property type="match status" value="2"/>
</dbReference>
<comment type="caution">
    <text evidence="3">The sequence shown here is derived from an EMBL/GenBank/DDBJ whole genome shotgun (WGS) entry which is preliminary data.</text>
</comment>
<evidence type="ECO:0000256" key="1">
    <source>
        <dbReference type="ARBA" id="ARBA00005291"/>
    </source>
</evidence>
<dbReference type="AlphaFoldDB" id="A0A8H7UQ98"/>
<evidence type="ECO:0000313" key="4">
    <source>
        <dbReference type="Proteomes" id="UP000612746"/>
    </source>
</evidence>
<name>A0A8H7UQ98_9FUNG</name>
<organism evidence="3 4">
    <name type="scientific">Umbelopsis vinacea</name>
    <dbReference type="NCBI Taxonomy" id="44442"/>
    <lineage>
        <taxon>Eukaryota</taxon>
        <taxon>Fungi</taxon>
        <taxon>Fungi incertae sedis</taxon>
        <taxon>Mucoromycota</taxon>
        <taxon>Mucoromycotina</taxon>
        <taxon>Umbelopsidomycetes</taxon>
        <taxon>Umbelopsidales</taxon>
        <taxon>Umbelopsidaceae</taxon>
        <taxon>Umbelopsis</taxon>
    </lineage>
</organism>
<dbReference type="FunFam" id="3.30.70.100:FF:000004">
    <property type="entry name" value="NIPSNAP family protein"/>
    <property type="match status" value="1"/>
</dbReference>
<evidence type="ECO:0000313" key="3">
    <source>
        <dbReference type="EMBL" id="KAG2188108.1"/>
    </source>
</evidence>
<feature type="domain" description="NIPSNAP" evidence="2">
    <location>
        <begin position="114"/>
        <end position="183"/>
    </location>
</feature>
<evidence type="ECO:0000259" key="2">
    <source>
        <dbReference type="Pfam" id="PF07978"/>
    </source>
</evidence>
<dbReference type="SUPFAM" id="SSF54909">
    <property type="entry name" value="Dimeric alpha+beta barrel"/>
    <property type="match status" value="2"/>
</dbReference>
<accession>A0A8H7UQ98</accession>
<keyword evidence="4" id="KW-1185">Reference proteome</keyword>
<dbReference type="InterPro" id="IPR012577">
    <property type="entry name" value="NIPSNAP"/>
</dbReference>
<proteinExistence type="inferred from homology"/>
<gene>
    <name evidence="3" type="ORF">INT44_000859</name>
</gene>
<dbReference type="EMBL" id="JAEPRA010000002">
    <property type="protein sequence ID" value="KAG2188108.1"/>
    <property type="molecule type" value="Genomic_DNA"/>
</dbReference>
<dbReference type="Pfam" id="PF07978">
    <property type="entry name" value="NIPSNAP"/>
    <property type="match status" value="2"/>
</dbReference>
<dbReference type="Proteomes" id="UP000612746">
    <property type="component" value="Unassembled WGS sequence"/>
</dbReference>
<feature type="domain" description="NIPSNAP" evidence="2">
    <location>
        <begin position="196"/>
        <end position="280"/>
    </location>
</feature>
<protein>
    <recommendedName>
        <fullName evidence="2">NIPSNAP domain-containing protein</fullName>
    </recommendedName>
</protein>
<reference evidence="3" key="1">
    <citation type="submission" date="2020-12" db="EMBL/GenBank/DDBJ databases">
        <title>Metabolic potential, ecology and presence of endohyphal bacteria is reflected in genomic diversity of Mucoromycotina.</title>
        <authorList>
            <person name="Muszewska A."/>
            <person name="Okrasinska A."/>
            <person name="Steczkiewicz K."/>
            <person name="Drgas O."/>
            <person name="Orlowska M."/>
            <person name="Perlinska-Lenart U."/>
            <person name="Aleksandrzak-Piekarczyk T."/>
            <person name="Szatraj K."/>
            <person name="Zielenkiewicz U."/>
            <person name="Pilsyk S."/>
            <person name="Malc E."/>
            <person name="Mieczkowski P."/>
            <person name="Kruszewska J.S."/>
            <person name="Biernat P."/>
            <person name="Pawlowska J."/>
        </authorList>
    </citation>
    <scope>NUCLEOTIDE SEQUENCE</scope>
    <source>
        <strain evidence="3">WA0000051536</strain>
    </source>
</reference>
<dbReference type="InterPro" id="IPR030476">
    <property type="entry name" value="Pentaxin_CS"/>
</dbReference>
<dbReference type="InterPro" id="IPR051557">
    <property type="entry name" value="NipSnap_domain"/>
</dbReference>
<dbReference type="InterPro" id="IPR011008">
    <property type="entry name" value="Dimeric_a/b-barrel"/>
</dbReference>
<dbReference type="PROSITE" id="PS00289">
    <property type="entry name" value="PTX_1"/>
    <property type="match status" value="1"/>
</dbReference>
<sequence length="287" mass="33141">MLARSSSLLTRAAVCSTLRRPFTSTSLAPLSHTPLCRNDEPTQSKAGGILESVLYGSKLSKEEEKATHSKVLARGKYVHELQTHKVKPDRVEEYAALIGQLNRAEHFPRIANDPANNVHLCGSWSTDIGQQDTFVHIWEYKGYPGHKETMERLQQDAQYQRFMRDIRPLLVSRENTMMLEFSFWATSPPRVTNGIYELRRYELRPGNLLEWEMHWRKGLDCRRQFCEPVGAWFSQLGDLNVVHHMWTYPDLQTRKITREDAWQVDGWAETVTNTGKPSAIDLHMIFG</sequence>
<dbReference type="PANTHER" id="PTHR21017">
    <property type="entry name" value="NIPSNAP-RELATED"/>
    <property type="match status" value="1"/>
</dbReference>
<dbReference type="PANTHER" id="PTHR21017:SF17">
    <property type="entry name" value="PROTEIN NIPSNAP"/>
    <property type="match status" value="1"/>
</dbReference>
<dbReference type="GO" id="GO:0005739">
    <property type="term" value="C:mitochondrion"/>
    <property type="evidence" value="ECO:0007669"/>
    <property type="project" value="TreeGrafter"/>
</dbReference>
<dbReference type="GO" id="GO:0000423">
    <property type="term" value="P:mitophagy"/>
    <property type="evidence" value="ECO:0007669"/>
    <property type="project" value="UniProtKB-ARBA"/>
</dbReference>
<dbReference type="OrthoDB" id="10262843at2759"/>